<proteinExistence type="inferred from homology"/>
<dbReference type="PANTHER" id="PTHR12385:SF14">
    <property type="entry name" value="CHOLINE TRANSPORTER-LIKE 2"/>
    <property type="match status" value="1"/>
</dbReference>
<feature type="transmembrane region" description="Helical" evidence="7">
    <location>
        <begin position="433"/>
        <end position="455"/>
    </location>
</feature>
<dbReference type="GO" id="GO:0022857">
    <property type="term" value="F:transmembrane transporter activity"/>
    <property type="evidence" value="ECO:0007669"/>
    <property type="project" value="UniProtKB-UniRule"/>
</dbReference>
<protein>
    <recommendedName>
        <fullName evidence="7">Choline transporter-like protein</fullName>
    </recommendedName>
</protein>
<dbReference type="Pfam" id="PF04515">
    <property type="entry name" value="Choline_transpo"/>
    <property type="match status" value="1"/>
</dbReference>
<comment type="similarity">
    <text evidence="2 7">Belongs to the CTL (choline transporter-like) family.</text>
</comment>
<keyword evidence="3 7" id="KW-0812">Transmembrane</keyword>
<evidence type="ECO:0000256" key="8">
    <source>
        <dbReference type="SAM" id="MobiDB-lite"/>
    </source>
</evidence>
<evidence type="ECO:0000256" key="3">
    <source>
        <dbReference type="ARBA" id="ARBA00022692"/>
    </source>
</evidence>
<feature type="region of interest" description="Disordered" evidence="8">
    <location>
        <begin position="1"/>
        <end position="39"/>
    </location>
</feature>
<evidence type="ECO:0000313" key="9">
    <source>
        <dbReference type="EMBL" id="CAD8676506.1"/>
    </source>
</evidence>
<feature type="transmembrane region" description="Helical" evidence="7">
    <location>
        <begin position="353"/>
        <end position="375"/>
    </location>
</feature>
<dbReference type="PANTHER" id="PTHR12385">
    <property type="entry name" value="CHOLINE TRANSPORTER-LIKE (SLC FAMILY 44)"/>
    <property type="match status" value="1"/>
</dbReference>
<dbReference type="AlphaFoldDB" id="A0A7S0RFV8"/>
<dbReference type="InterPro" id="IPR007603">
    <property type="entry name" value="Choline_transptr-like"/>
</dbReference>
<comment type="function">
    <text evidence="7">Choline transporter.</text>
</comment>
<gene>
    <name evidence="9" type="ORF">POBO1169_LOCUS13181</name>
</gene>
<evidence type="ECO:0000256" key="1">
    <source>
        <dbReference type="ARBA" id="ARBA00004141"/>
    </source>
</evidence>
<keyword evidence="5 7" id="KW-0472">Membrane</keyword>
<feature type="transmembrane region" description="Helical" evidence="7">
    <location>
        <begin position="476"/>
        <end position="503"/>
    </location>
</feature>
<evidence type="ECO:0000256" key="2">
    <source>
        <dbReference type="ARBA" id="ARBA00007168"/>
    </source>
</evidence>
<dbReference type="GO" id="GO:0005886">
    <property type="term" value="C:plasma membrane"/>
    <property type="evidence" value="ECO:0007669"/>
    <property type="project" value="UniProtKB-SubCell"/>
</dbReference>
<name>A0A7S0RFV8_9CHLO</name>
<feature type="transmembrane region" description="Helical" evidence="7">
    <location>
        <begin position="48"/>
        <end position="69"/>
    </location>
</feature>
<evidence type="ECO:0000256" key="6">
    <source>
        <dbReference type="ARBA" id="ARBA00023180"/>
    </source>
</evidence>
<organism evidence="9">
    <name type="scientific">Pyramimonas obovata</name>
    <dbReference type="NCBI Taxonomy" id="1411642"/>
    <lineage>
        <taxon>Eukaryota</taxon>
        <taxon>Viridiplantae</taxon>
        <taxon>Chlorophyta</taxon>
        <taxon>Pyramimonadophyceae</taxon>
        <taxon>Pyramimonadales</taxon>
        <taxon>Pyramimonadaceae</taxon>
        <taxon>Pyramimonas</taxon>
        <taxon>Pyramimonas incertae sedis</taxon>
    </lineage>
</organism>
<evidence type="ECO:0000256" key="7">
    <source>
        <dbReference type="RuleBase" id="RU368066"/>
    </source>
</evidence>
<feature type="transmembrane region" description="Helical" evidence="7">
    <location>
        <begin position="324"/>
        <end position="346"/>
    </location>
</feature>
<sequence length="515" mass="56751">MGGSKKGSVEMGDTTPSNPLYETEDGEGESSGTSAPVPQQENRKCRDVLFLLLFFFFSVGMIIIAGYGYNHGDPIVLIYGPDYNGNICNQNANGLDLKGFKHRYFLNPNEVIAAESITVTLEDAASICLKGCPNALPEGNLTWICKYPQDRWGVNVKAHPNMTIEEWHNRSYDYFDLLDEEEQRTSFLLKGPCYPSLGYTRSIFHTCEFRTISREPSVNEVDDFKVCVEQCQALNSTAEYVRCVKYACESQSLLGSSQQRAHSVDLAAYTEFRRLAEARNLSHSRVPDPALLDSTDSAVSRAVDKLLSKPASVMQRYFGDLEQVWPVVLLCGTVAPCIGSFLFILCMRVCAGVLVWTTVLAVNILSIVAALVLYVKAGVIGRDAVSHVPGWDDDFDEALNIRSPPPPVFEYEGGELTVMDSGSNVDVQARRGMLALAVIATVVSLLLLVFSIAMLKKLRICVAVLKVAMGVVRKVPMVLFYPVVPFLGMVAFSAFWLTAAVFVYSSGDVTPRDCR</sequence>
<evidence type="ECO:0000256" key="4">
    <source>
        <dbReference type="ARBA" id="ARBA00022989"/>
    </source>
</evidence>
<comment type="subcellular location">
    <subcellularLocation>
        <location evidence="7">Cell membrane</location>
        <topology evidence="7">Multi-pass membrane protein</topology>
    </subcellularLocation>
    <subcellularLocation>
        <location evidence="1">Membrane</location>
        <topology evidence="1">Multi-pass membrane protein</topology>
    </subcellularLocation>
</comment>
<evidence type="ECO:0000256" key="5">
    <source>
        <dbReference type="ARBA" id="ARBA00023136"/>
    </source>
</evidence>
<keyword evidence="4 7" id="KW-1133">Transmembrane helix</keyword>
<accession>A0A7S0RFV8</accession>
<comment type="caution">
    <text evidence="7">Lacks conserved residue(s) required for the propagation of feature annotation.</text>
</comment>
<keyword evidence="6" id="KW-0325">Glycoprotein</keyword>
<reference evidence="9" key="1">
    <citation type="submission" date="2021-01" db="EMBL/GenBank/DDBJ databases">
        <authorList>
            <person name="Corre E."/>
            <person name="Pelletier E."/>
            <person name="Niang G."/>
            <person name="Scheremetjew M."/>
            <person name="Finn R."/>
            <person name="Kale V."/>
            <person name="Holt S."/>
            <person name="Cochrane G."/>
            <person name="Meng A."/>
            <person name="Brown T."/>
            <person name="Cohen L."/>
        </authorList>
    </citation>
    <scope>NUCLEOTIDE SEQUENCE</scope>
    <source>
        <strain evidence="9">CCMP722</strain>
    </source>
</reference>
<dbReference type="EMBL" id="HBFA01025964">
    <property type="protein sequence ID" value="CAD8676506.1"/>
    <property type="molecule type" value="Transcribed_RNA"/>
</dbReference>